<comment type="caution">
    <text evidence="1">The sequence shown here is derived from an EMBL/GenBank/DDBJ whole genome shotgun (WGS) entry which is preliminary data.</text>
</comment>
<sequence>MKNIDIDKLSLDELMKLNAAIVRRIKHLQAHFNIERMSKFNKGDKVSFQPPDRDVLFGMITRVNQKSVTVFTESGETWSLGPEVLTIVKDVNRPLKFDL</sequence>
<dbReference type="RefSeq" id="WP_133621643.1">
    <property type="nucleotide sequence ID" value="NZ_SNZE01000057.1"/>
</dbReference>
<gene>
    <name evidence="1" type="ORF">DFR44_1573</name>
</gene>
<dbReference type="AlphaFoldDB" id="A0A4V3DJG4"/>
<organism evidence="1 2">
    <name type="scientific">Hydromonas duriensis</name>
    <dbReference type="NCBI Taxonomy" id="1527608"/>
    <lineage>
        <taxon>Bacteria</taxon>
        <taxon>Pseudomonadati</taxon>
        <taxon>Pseudomonadota</taxon>
        <taxon>Betaproteobacteria</taxon>
        <taxon>Burkholderiales</taxon>
        <taxon>Burkholderiaceae</taxon>
        <taxon>Hydromonas</taxon>
    </lineage>
</organism>
<name>A0A4V3DJG4_9BURK</name>
<dbReference type="OrthoDB" id="6195523at2"/>
<dbReference type="EMBL" id="SNZE01000057">
    <property type="protein sequence ID" value="TDR27010.1"/>
    <property type="molecule type" value="Genomic_DNA"/>
</dbReference>
<accession>A0A4V3DJG4</accession>
<dbReference type="Proteomes" id="UP000294480">
    <property type="component" value="Unassembled WGS sequence"/>
</dbReference>
<evidence type="ECO:0000313" key="2">
    <source>
        <dbReference type="Proteomes" id="UP000294480"/>
    </source>
</evidence>
<protein>
    <submittedName>
        <fullName evidence="1">Uncharacterized protein</fullName>
    </submittedName>
</protein>
<reference evidence="1 2" key="1">
    <citation type="submission" date="2019-03" db="EMBL/GenBank/DDBJ databases">
        <title>Genomic Encyclopedia of Type Strains, Phase IV (KMG-IV): sequencing the most valuable type-strain genomes for metagenomic binning, comparative biology and taxonomic classification.</title>
        <authorList>
            <person name="Goeker M."/>
        </authorList>
    </citation>
    <scope>NUCLEOTIDE SEQUENCE [LARGE SCALE GENOMIC DNA]</scope>
    <source>
        <strain evidence="1 2">DSM 102852</strain>
    </source>
</reference>
<proteinExistence type="predicted"/>
<evidence type="ECO:0000313" key="1">
    <source>
        <dbReference type="EMBL" id="TDR27010.1"/>
    </source>
</evidence>
<keyword evidence="2" id="KW-1185">Reference proteome</keyword>